<evidence type="ECO:0000313" key="8">
    <source>
        <dbReference type="EMBL" id="PKR54891.1"/>
    </source>
</evidence>
<reference evidence="8 9" key="1">
    <citation type="submission" date="2017-09" db="EMBL/GenBank/DDBJ databases">
        <title>Biodiversity and function of Thalassospira species in the particle-attached aromatic-hydrocarbon-degrading consortia from the surface seawater of the South China Sea.</title>
        <authorList>
            <person name="Dong C."/>
            <person name="Liu R."/>
            <person name="Shao Z."/>
        </authorList>
    </citation>
    <scope>NUCLEOTIDE SEQUENCE [LARGE SCALE GENOMIC DNA]</scope>
    <source>
        <strain evidence="8 9">CSC1P2</strain>
    </source>
</reference>
<dbReference type="OrthoDB" id="9793396at2"/>
<comment type="similarity">
    <text evidence="2 6">Belongs to the bacterial solute-binding protein 9 family.</text>
</comment>
<gene>
    <name evidence="8" type="ORF">COO20_05675</name>
</gene>
<evidence type="ECO:0000256" key="5">
    <source>
        <dbReference type="ARBA" id="ARBA00022729"/>
    </source>
</evidence>
<accession>A0A2N3KWD3</accession>
<dbReference type="AlphaFoldDB" id="A0A2N3KWD3"/>
<keyword evidence="4" id="KW-0479">Metal-binding</keyword>
<keyword evidence="3 6" id="KW-0813">Transport</keyword>
<evidence type="ECO:0000256" key="7">
    <source>
        <dbReference type="SAM" id="SignalP"/>
    </source>
</evidence>
<dbReference type="GO" id="GO:0046872">
    <property type="term" value="F:metal ion binding"/>
    <property type="evidence" value="ECO:0007669"/>
    <property type="project" value="UniProtKB-KW"/>
</dbReference>
<proteinExistence type="inferred from homology"/>
<evidence type="ECO:0000313" key="9">
    <source>
        <dbReference type="Proteomes" id="UP000233597"/>
    </source>
</evidence>
<name>A0A2N3KWD3_9PROT</name>
<comment type="caution">
    <text evidence="8">The sequence shown here is derived from an EMBL/GenBank/DDBJ whole genome shotgun (WGS) entry which is preliminary data.</text>
</comment>
<dbReference type="GO" id="GO:0007155">
    <property type="term" value="P:cell adhesion"/>
    <property type="evidence" value="ECO:0007669"/>
    <property type="project" value="InterPro"/>
</dbReference>
<dbReference type="EMBL" id="NWTK01000003">
    <property type="protein sequence ID" value="PKR54891.1"/>
    <property type="molecule type" value="Genomic_DNA"/>
</dbReference>
<evidence type="ECO:0000256" key="1">
    <source>
        <dbReference type="ARBA" id="ARBA00004196"/>
    </source>
</evidence>
<dbReference type="PANTHER" id="PTHR42953">
    <property type="entry name" value="HIGH-AFFINITY ZINC UPTAKE SYSTEM PROTEIN ZNUA-RELATED"/>
    <property type="match status" value="1"/>
</dbReference>
<evidence type="ECO:0000256" key="2">
    <source>
        <dbReference type="ARBA" id="ARBA00011028"/>
    </source>
</evidence>
<organism evidence="8 9">
    <name type="scientific">Thalassospira marina</name>
    <dbReference type="NCBI Taxonomy" id="2048283"/>
    <lineage>
        <taxon>Bacteria</taxon>
        <taxon>Pseudomonadati</taxon>
        <taxon>Pseudomonadota</taxon>
        <taxon>Alphaproteobacteria</taxon>
        <taxon>Rhodospirillales</taxon>
        <taxon>Thalassospiraceae</taxon>
        <taxon>Thalassospira</taxon>
    </lineage>
</organism>
<dbReference type="PRINTS" id="PR00691">
    <property type="entry name" value="ADHESINB"/>
</dbReference>
<dbReference type="InterPro" id="IPR006127">
    <property type="entry name" value="ZnuA-like"/>
</dbReference>
<dbReference type="PRINTS" id="PR00690">
    <property type="entry name" value="ADHESNFAMILY"/>
</dbReference>
<dbReference type="GO" id="GO:0030001">
    <property type="term" value="P:metal ion transport"/>
    <property type="evidence" value="ECO:0007669"/>
    <property type="project" value="InterPro"/>
</dbReference>
<evidence type="ECO:0000256" key="6">
    <source>
        <dbReference type="RuleBase" id="RU003512"/>
    </source>
</evidence>
<dbReference type="Pfam" id="PF01297">
    <property type="entry name" value="ZnuA"/>
    <property type="match status" value="1"/>
</dbReference>
<dbReference type="Proteomes" id="UP000233597">
    <property type="component" value="Unassembled WGS sequence"/>
</dbReference>
<dbReference type="InterPro" id="IPR050492">
    <property type="entry name" value="Bact_metal-bind_prot9"/>
</dbReference>
<dbReference type="InterPro" id="IPR006128">
    <property type="entry name" value="Lipoprotein_PsaA-like"/>
</dbReference>
<keyword evidence="5 7" id="KW-0732">Signal</keyword>
<comment type="subcellular location">
    <subcellularLocation>
        <location evidence="1">Cell envelope</location>
    </subcellularLocation>
</comment>
<protein>
    <submittedName>
        <fullName evidence="8">ABC transporter substrate-binding protein</fullName>
    </submittedName>
</protein>
<sequence length="300" mass="32191">MKHPHLLRTALVSSLMLFTAGAASAKTLNVVTSFSILADVVENVGGDHVKVTNLVGADGDPHDYEPAPQDAIAIYNADVTFLSGEGLEGWFARITKAANGAKAPVVVSDGIKTHEFEEDGEKTTDPHVWNSVANVMIWVDNIKKALIAADPEDASYFNKNAADYSTVLQALDDNIRHQIAQTPKSARKILTSHDAFGYYGQAYGVSFLSPLGVSTESEASAKEVADLISQIKSENVHIYFLENSNDSRLVRQIAKATGANPGGELYPESLSDSSGPAPTYVELMKYNTALMVQAMNGSTQ</sequence>
<feature type="signal peptide" evidence="7">
    <location>
        <begin position="1"/>
        <end position="25"/>
    </location>
</feature>
<dbReference type="InterPro" id="IPR006129">
    <property type="entry name" value="AdhesinB"/>
</dbReference>
<evidence type="ECO:0000256" key="4">
    <source>
        <dbReference type="ARBA" id="ARBA00022723"/>
    </source>
</evidence>
<dbReference type="GO" id="GO:0030313">
    <property type="term" value="C:cell envelope"/>
    <property type="evidence" value="ECO:0007669"/>
    <property type="project" value="UniProtKB-SubCell"/>
</dbReference>
<dbReference type="PANTHER" id="PTHR42953:SF1">
    <property type="entry name" value="METAL-BINDING PROTEIN HI_0362-RELATED"/>
    <property type="match status" value="1"/>
</dbReference>
<evidence type="ECO:0000256" key="3">
    <source>
        <dbReference type="ARBA" id="ARBA00022448"/>
    </source>
</evidence>
<feature type="chain" id="PRO_5014897788" evidence="7">
    <location>
        <begin position="26"/>
        <end position="300"/>
    </location>
</feature>
<dbReference type="Gene3D" id="3.40.50.1980">
    <property type="entry name" value="Nitrogenase molybdenum iron protein domain"/>
    <property type="match status" value="2"/>
</dbReference>
<dbReference type="SUPFAM" id="SSF53807">
    <property type="entry name" value="Helical backbone' metal receptor"/>
    <property type="match status" value="1"/>
</dbReference>
<dbReference type="RefSeq" id="WP_101264732.1">
    <property type="nucleotide sequence ID" value="NZ_NWTK01000003.1"/>
</dbReference>